<dbReference type="Proteomes" id="UP000560000">
    <property type="component" value="Unassembled WGS sequence"/>
</dbReference>
<feature type="transmembrane region" description="Helical" evidence="8">
    <location>
        <begin position="234"/>
        <end position="258"/>
    </location>
</feature>
<accession>A0A841KQH8</accession>
<dbReference type="InterPro" id="IPR050256">
    <property type="entry name" value="Glycosyltransferase_2"/>
</dbReference>
<dbReference type="AlphaFoldDB" id="A0A841KQH8"/>
<dbReference type="PANTHER" id="PTHR48090">
    <property type="entry name" value="UNDECAPRENYL-PHOSPHATE 4-DEOXY-4-FORMAMIDO-L-ARABINOSE TRANSFERASE-RELATED"/>
    <property type="match status" value="1"/>
</dbReference>
<dbReference type="RefSeq" id="WP_052394633.1">
    <property type="nucleotide sequence ID" value="NZ_JACHET010000001.1"/>
</dbReference>
<dbReference type="GO" id="GO:0099621">
    <property type="term" value="F:undecaprenyl-phosphate 4-deoxy-4-formamido-L-arabinose transferase activity"/>
    <property type="evidence" value="ECO:0007669"/>
    <property type="project" value="UniProtKB-EC"/>
</dbReference>
<dbReference type="Pfam" id="PF00535">
    <property type="entry name" value="Glycos_transf_2"/>
    <property type="match status" value="1"/>
</dbReference>
<keyword evidence="3 10" id="KW-0808">Transferase</keyword>
<evidence type="ECO:0000256" key="1">
    <source>
        <dbReference type="ARBA" id="ARBA00022475"/>
    </source>
</evidence>
<proteinExistence type="predicted"/>
<evidence type="ECO:0000256" key="8">
    <source>
        <dbReference type="SAM" id="Phobius"/>
    </source>
</evidence>
<evidence type="ECO:0000256" key="3">
    <source>
        <dbReference type="ARBA" id="ARBA00022679"/>
    </source>
</evidence>
<evidence type="ECO:0000256" key="5">
    <source>
        <dbReference type="ARBA" id="ARBA00022985"/>
    </source>
</evidence>
<keyword evidence="1" id="KW-1003">Cell membrane</keyword>
<dbReference type="GO" id="GO:0005886">
    <property type="term" value="C:plasma membrane"/>
    <property type="evidence" value="ECO:0007669"/>
    <property type="project" value="TreeGrafter"/>
</dbReference>
<keyword evidence="2 10" id="KW-0328">Glycosyltransferase</keyword>
<organism evidence="10 11">
    <name type="scientific">Oleiagrimonas soli</name>
    <dbReference type="NCBI Taxonomy" id="1543381"/>
    <lineage>
        <taxon>Bacteria</taxon>
        <taxon>Pseudomonadati</taxon>
        <taxon>Pseudomonadota</taxon>
        <taxon>Gammaproteobacteria</taxon>
        <taxon>Lysobacterales</taxon>
        <taxon>Rhodanobacteraceae</taxon>
        <taxon>Oleiagrimonas</taxon>
    </lineage>
</organism>
<evidence type="ECO:0000256" key="4">
    <source>
        <dbReference type="ARBA" id="ARBA00022692"/>
    </source>
</evidence>
<dbReference type="OrthoDB" id="9811884at2"/>
<dbReference type="EC" id="2.4.2.53" evidence="10"/>
<sequence>MTTKPVISVVVPVFRSKATLNALYDRVRNVLDDVASSWEIILVDDASNDGTFEVMLALHEHDSRVKLVRFARNTGQHHATLCGLQRASGDYAFTLDDDLQNPPEEIPRFIEKMEEGYDMVIGKIVTSKKHSAARNLSSRIVQWMVSRILGKPRDLALSSYRGMTRRAASNMGAFTGAHAYLPALIFASVPIDRITNLSVPHNERAHGRSTYSPGRLIKLASYLLINHSYLPLRFMVAWGIILSVASLLYAVCTVSYVLLGGHMAAGWPSLAVLISFLCGNILLFMGIVGEYVGRLVEEHSRPQQFPIFETHD</sequence>
<dbReference type="InterPro" id="IPR001173">
    <property type="entry name" value="Glyco_trans_2-like"/>
</dbReference>
<gene>
    <name evidence="10" type="ORF">HNQ86_001569</name>
</gene>
<keyword evidence="5" id="KW-0448">Lipopolysaccharide biosynthesis</keyword>
<dbReference type="EMBL" id="JACHET010000001">
    <property type="protein sequence ID" value="MBB6184224.1"/>
    <property type="molecule type" value="Genomic_DNA"/>
</dbReference>
<name>A0A841KQH8_9GAMM</name>
<evidence type="ECO:0000256" key="6">
    <source>
        <dbReference type="ARBA" id="ARBA00022989"/>
    </source>
</evidence>
<dbReference type="CDD" id="cd04187">
    <property type="entry name" value="DPM1_like_bac"/>
    <property type="match status" value="1"/>
</dbReference>
<dbReference type="Gene3D" id="3.90.550.10">
    <property type="entry name" value="Spore Coat Polysaccharide Biosynthesis Protein SpsA, Chain A"/>
    <property type="match status" value="1"/>
</dbReference>
<feature type="transmembrane region" description="Helical" evidence="8">
    <location>
        <begin position="270"/>
        <end position="292"/>
    </location>
</feature>
<keyword evidence="7 8" id="KW-0472">Membrane</keyword>
<protein>
    <submittedName>
        <fullName evidence="10">Undecaprenyl-phosphate 4-deoxy-4-formamido-L-arabinose transferase</fullName>
        <ecNumber evidence="10">2.4.2.53</ecNumber>
    </submittedName>
</protein>
<evidence type="ECO:0000256" key="7">
    <source>
        <dbReference type="ARBA" id="ARBA00023136"/>
    </source>
</evidence>
<evidence type="ECO:0000313" key="10">
    <source>
        <dbReference type="EMBL" id="MBB6184224.1"/>
    </source>
</evidence>
<reference evidence="10 11" key="1">
    <citation type="submission" date="2020-08" db="EMBL/GenBank/DDBJ databases">
        <title>Genomic Encyclopedia of Type Strains, Phase IV (KMG-IV): sequencing the most valuable type-strain genomes for metagenomic binning, comparative biology and taxonomic classification.</title>
        <authorList>
            <person name="Goeker M."/>
        </authorList>
    </citation>
    <scope>NUCLEOTIDE SEQUENCE [LARGE SCALE GENOMIC DNA]</scope>
    <source>
        <strain evidence="10 11">DSM 107085</strain>
    </source>
</reference>
<evidence type="ECO:0000313" key="11">
    <source>
        <dbReference type="Proteomes" id="UP000560000"/>
    </source>
</evidence>
<dbReference type="PANTHER" id="PTHR48090:SF3">
    <property type="entry name" value="UNDECAPRENYL-PHOSPHATE 4-DEOXY-4-FORMAMIDO-L-ARABINOSE TRANSFERASE"/>
    <property type="match status" value="1"/>
</dbReference>
<dbReference type="InterPro" id="IPR029044">
    <property type="entry name" value="Nucleotide-diphossugar_trans"/>
</dbReference>
<dbReference type="SUPFAM" id="SSF53448">
    <property type="entry name" value="Nucleotide-diphospho-sugar transferases"/>
    <property type="match status" value="1"/>
</dbReference>
<keyword evidence="6 8" id="KW-1133">Transmembrane helix</keyword>
<dbReference type="GO" id="GO:0009103">
    <property type="term" value="P:lipopolysaccharide biosynthetic process"/>
    <property type="evidence" value="ECO:0007669"/>
    <property type="project" value="UniProtKB-KW"/>
</dbReference>
<comment type="caution">
    <text evidence="10">The sequence shown here is derived from an EMBL/GenBank/DDBJ whole genome shotgun (WGS) entry which is preliminary data.</text>
</comment>
<feature type="domain" description="Glycosyltransferase 2-like" evidence="9">
    <location>
        <begin position="8"/>
        <end position="151"/>
    </location>
</feature>
<evidence type="ECO:0000256" key="2">
    <source>
        <dbReference type="ARBA" id="ARBA00022676"/>
    </source>
</evidence>
<keyword evidence="4 8" id="KW-0812">Transmembrane</keyword>
<evidence type="ECO:0000259" key="9">
    <source>
        <dbReference type="Pfam" id="PF00535"/>
    </source>
</evidence>